<dbReference type="EMBL" id="VOGW01000013">
    <property type="protein sequence ID" value="TWV57406.1"/>
    <property type="molecule type" value="Genomic_DNA"/>
</dbReference>
<dbReference type="Pfam" id="PF22036">
    <property type="entry name" value="MoaF_like"/>
    <property type="match status" value="1"/>
</dbReference>
<evidence type="ECO:0000313" key="3">
    <source>
        <dbReference type="EMBL" id="TWV57406.1"/>
    </source>
</evidence>
<feature type="signal peptide" evidence="1">
    <location>
        <begin position="1"/>
        <end position="24"/>
    </location>
</feature>
<protein>
    <recommendedName>
        <fullName evidence="2">MoaF-like domain-containing protein</fullName>
    </recommendedName>
</protein>
<organism evidence="3 4">
    <name type="scientific">Streptomyces misionensis</name>
    <dbReference type="NCBI Taxonomy" id="67331"/>
    <lineage>
        <taxon>Bacteria</taxon>
        <taxon>Bacillati</taxon>
        <taxon>Actinomycetota</taxon>
        <taxon>Actinomycetes</taxon>
        <taxon>Kitasatosporales</taxon>
        <taxon>Streptomycetaceae</taxon>
        <taxon>Streptomyces</taxon>
    </lineage>
</organism>
<dbReference type="AlphaFoldDB" id="A0A5C6K4V8"/>
<feature type="domain" description="MoaF-like" evidence="2">
    <location>
        <begin position="44"/>
        <end position="133"/>
    </location>
</feature>
<dbReference type="Proteomes" id="UP000320481">
    <property type="component" value="Unassembled WGS sequence"/>
</dbReference>
<keyword evidence="1" id="KW-0732">Signal</keyword>
<accession>A0A5C6K4V8</accession>
<evidence type="ECO:0000256" key="1">
    <source>
        <dbReference type="SAM" id="SignalP"/>
    </source>
</evidence>
<name>A0A5C6K4V8_9ACTN</name>
<comment type="caution">
    <text evidence="3">The sequence shown here is derived from an EMBL/GenBank/DDBJ whole genome shotgun (WGS) entry which is preliminary data.</text>
</comment>
<evidence type="ECO:0000259" key="2">
    <source>
        <dbReference type="Pfam" id="PF22036"/>
    </source>
</evidence>
<dbReference type="RefSeq" id="WP_146463410.1">
    <property type="nucleotide sequence ID" value="NZ_VOGW01000013.1"/>
</dbReference>
<gene>
    <name evidence="3" type="ORF">FRZ03_02115</name>
</gene>
<feature type="chain" id="PRO_5022675395" description="MoaF-like domain-containing protein" evidence="1">
    <location>
        <begin position="25"/>
        <end position="150"/>
    </location>
</feature>
<evidence type="ECO:0000313" key="4">
    <source>
        <dbReference type="Proteomes" id="UP000320481"/>
    </source>
</evidence>
<keyword evidence="4" id="KW-1185">Reference proteome</keyword>
<reference evidence="3" key="1">
    <citation type="journal article" date="2019" name="Microbiol. Resour. Announc.">
        <title>Draft Genomic Sequences of Streptomyces misionensis and Streptomyces albidoflavus, bacteria applied for phytopathogen biocontrol.</title>
        <authorList>
            <person name="Pylro V."/>
            <person name="Dias A."/>
            <person name="Andreote F."/>
            <person name="Varani A."/>
            <person name="Andreote C."/>
            <person name="Bernardo E."/>
            <person name="Martins T."/>
        </authorList>
    </citation>
    <scope>NUCLEOTIDE SEQUENCE [LARGE SCALE GENOMIC DNA]</scope>
    <source>
        <strain evidence="3">66</strain>
    </source>
</reference>
<sequence>MRNRVGAAMAACAVALPGAAPAYAAPSGHEHSIHGSRPTALTPVGHTFVVTVDSGLVARQEFSADAKKVTITVLDPGRTSVPVGFTEAVPVYIGRVAHGVYQVSWIEDDGVELSNVQNLRNGTERVFYTYTGTDGKRHGSEHSGALRGIS</sequence>
<dbReference type="InterPro" id="IPR053892">
    <property type="entry name" value="MoaF-like"/>
</dbReference>
<proteinExistence type="predicted"/>